<keyword evidence="1" id="KW-0812">Transmembrane</keyword>
<feature type="transmembrane region" description="Helical" evidence="1">
    <location>
        <begin position="37"/>
        <end position="55"/>
    </location>
</feature>
<keyword evidence="1" id="KW-0472">Membrane</keyword>
<evidence type="ECO:0000313" key="3">
    <source>
        <dbReference type="Proteomes" id="UP000630660"/>
    </source>
</evidence>
<organism evidence="2 3">
    <name type="scientific">candidate division WOR-3 bacterium</name>
    <dbReference type="NCBI Taxonomy" id="2052148"/>
    <lineage>
        <taxon>Bacteria</taxon>
        <taxon>Bacteria division WOR-3</taxon>
    </lineage>
</organism>
<keyword evidence="1" id="KW-1133">Transmembrane helix</keyword>
<name>A0A9D5K9M2_UNCW3</name>
<dbReference type="Proteomes" id="UP000630660">
    <property type="component" value="Unassembled WGS sequence"/>
</dbReference>
<feature type="transmembrane region" description="Helical" evidence="1">
    <location>
        <begin position="6"/>
        <end position="25"/>
    </location>
</feature>
<dbReference type="AlphaFoldDB" id="A0A9D5K9M2"/>
<comment type="caution">
    <text evidence="2">The sequence shown here is derived from an EMBL/GenBank/DDBJ whole genome shotgun (WGS) entry which is preliminary data.</text>
</comment>
<protein>
    <recommendedName>
        <fullName evidence="4">DUF4145 domain-containing protein</fullName>
    </recommendedName>
</protein>
<gene>
    <name evidence="2" type="ORF">GF359_05745</name>
</gene>
<evidence type="ECO:0008006" key="4">
    <source>
        <dbReference type="Google" id="ProtNLM"/>
    </source>
</evidence>
<sequence length="249" mass="28557">MKFPSWLKYVVWVILLAVVATFIGFRFNTFMSGEVSAIDIVVFLVGVALLLIPLFQEVEIFGIKLKKELEKFKSEVRNELISIRSDITNSVNISPQFTSNVNLPQLASDEQLETIALKLQEIVDARLKPEEKKIKMKTKVYPKKTKTEIPTSAEYLFKVRYEIEKEIRRILEKIGYDPTFFPLRGVLNLVAIQEKLSKKINIDKNLIDALNNVILIADLAIHGESISKEQQGFVEDVYPDIIAYLRKLP</sequence>
<evidence type="ECO:0000256" key="1">
    <source>
        <dbReference type="SAM" id="Phobius"/>
    </source>
</evidence>
<proteinExistence type="predicted"/>
<reference evidence="2" key="1">
    <citation type="submission" date="2019-11" db="EMBL/GenBank/DDBJ databases">
        <title>Microbial mats filling the niche in hypersaline microbial mats.</title>
        <authorList>
            <person name="Wong H.L."/>
            <person name="Macleod F.I."/>
            <person name="White R.A. III"/>
            <person name="Burns B.P."/>
        </authorList>
    </citation>
    <scope>NUCLEOTIDE SEQUENCE</scope>
    <source>
        <strain evidence="2">Bin_327</strain>
    </source>
</reference>
<accession>A0A9D5K9M2</accession>
<evidence type="ECO:0000313" key="2">
    <source>
        <dbReference type="EMBL" id="MBD3364700.1"/>
    </source>
</evidence>
<dbReference type="EMBL" id="WJKJ01000185">
    <property type="protein sequence ID" value="MBD3364700.1"/>
    <property type="molecule type" value="Genomic_DNA"/>
</dbReference>